<evidence type="ECO:0000256" key="9">
    <source>
        <dbReference type="ARBA" id="ARBA00022840"/>
    </source>
</evidence>
<evidence type="ECO:0000256" key="4">
    <source>
        <dbReference type="ARBA" id="ARBA00022722"/>
    </source>
</evidence>
<evidence type="ECO:0000313" key="14">
    <source>
        <dbReference type="Proteomes" id="UP000659344"/>
    </source>
</evidence>
<dbReference type="InterPro" id="IPR014001">
    <property type="entry name" value="Helicase_ATP-bd"/>
</dbReference>
<dbReference type="InterPro" id="IPR021810">
    <property type="entry name" value="T1RH-like_C"/>
</dbReference>
<dbReference type="EMBL" id="BMFT01000001">
    <property type="protein sequence ID" value="GGH11363.1"/>
    <property type="molecule type" value="Genomic_DNA"/>
</dbReference>
<dbReference type="RefSeq" id="WP_188535144.1">
    <property type="nucleotide sequence ID" value="NZ_BMFT01000001.1"/>
</dbReference>
<keyword evidence="7" id="KW-0255">Endonuclease</keyword>
<dbReference type="InterPro" id="IPR007409">
    <property type="entry name" value="Restrct_endonuc_type1_HsdR_N"/>
</dbReference>
<keyword evidence="10 11" id="KW-0238">DNA-binding</keyword>
<name>A0ABQ1Y4P2_9BACL</name>
<feature type="domain" description="Helicase ATP-binding" evidence="12">
    <location>
        <begin position="284"/>
        <end position="464"/>
    </location>
</feature>
<dbReference type="SUPFAM" id="SSF52540">
    <property type="entry name" value="P-loop containing nucleoside triphosphate hydrolases"/>
    <property type="match status" value="2"/>
</dbReference>
<reference evidence="14" key="1">
    <citation type="journal article" date="2019" name="Int. J. Syst. Evol. Microbiol.">
        <title>The Global Catalogue of Microorganisms (GCM) 10K type strain sequencing project: providing services to taxonomists for standard genome sequencing and annotation.</title>
        <authorList>
            <consortium name="The Broad Institute Genomics Platform"/>
            <consortium name="The Broad Institute Genome Sequencing Center for Infectious Disease"/>
            <person name="Wu L."/>
            <person name="Ma J."/>
        </authorList>
    </citation>
    <scope>NUCLEOTIDE SEQUENCE [LARGE SCALE GENOMIC DNA]</scope>
    <source>
        <strain evidence="14">CGMCC 1.12769</strain>
    </source>
</reference>
<evidence type="ECO:0000256" key="11">
    <source>
        <dbReference type="RuleBase" id="RU364115"/>
    </source>
</evidence>
<evidence type="ECO:0000313" key="13">
    <source>
        <dbReference type="EMBL" id="GGH11363.1"/>
    </source>
</evidence>
<evidence type="ECO:0000256" key="8">
    <source>
        <dbReference type="ARBA" id="ARBA00022801"/>
    </source>
</evidence>
<comment type="subunit">
    <text evidence="3 11">The type I restriction/modification system is composed of three polypeptides R, M and S.</text>
</comment>
<keyword evidence="9 11" id="KW-0067">ATP-binding</keyword>
<dbReference type="NCBIfam" id="TIGR00348">
    <property type="entry name" value="hsdR"/>
    <property type="match status" value="1"/>
</dbReference>
<comment type="function">
    <text evidence="11">Subunit R is required for both nuclease and ATPase activities, but not for modification.</text>
</comment>
<dbReference type="Pfam" id="PF11867">
    <property type="entry name" value="T1RH-like_C"/>
    <property type="match status" value="1"/>
</dbReference>
<dbReference type="Gene3D" id="3.90.1570.50">
    <property type="match status" value="1"/>
</dbReference>
<keyword evidence="13" id="KW-0347">Helicase</keyword>
<dbReference type="GO" id="GO:0004386">
    <property type="term" value="F:helicase activity"/>
    <property type="evidence" value="ECO:0007669"/>
    <property type="project" value="UniProtKB-KW"/>
</dbReference>
<keyword evidence="6 11" id="KW-0680">Restriction system</keyword>
<dbReference type="CDD" id="cd18800">
    <property type="entry name" value="SF2_C_EcoR124I-like"/>
    <property type="match status" value="1"/>
</dbReference>
<evidence type="ECO:0000256" key="2">
    <source>
        <dbReference type="ARBA" id="ARBA00008598"/>
    </source>
</evidence>
<evidence type="ECO:0000259" key="12">
    <source>
        <dbReference type="PROSITE" id="PS51192"/>
    </source>
</evidence>
<accession>A0ABQ1Y4P2</accession>
<keyword evidence="4" id="KW-0540">Nuclease</keyword>
<dbReference type="PANTHER" id="PTHR30195:SF15">
    <property type="entry name" value="TYPE I RESTRICTION ENZYME HINDI ENDONUCLEASE SUBUNIT"/>
    <property type="match status" value="1"/>
</dbReference>
<dbReference type="InterPro" id="IPR004473">
    <property type="entry name" value="Restrct_endonuc_typeI_HsdR"/>
</dbReference>
<dbReference type="CDD" id="cd18030">
    <property type="entry name" value="DEXHc_RE_I_HsdR"/>
    <property type="match status" value="1"/>
</dbReference>
<organism evidence="13 14">
    <name type="scientific">Paenibacillus segetis</name>
    <dbReference type="NCBI Taxonomy" id="1325360"/>
    <lineage>
        <taxon>Bacteria</taxon>
        <taxon>Bacillati</taxon>
        <taxon>Bacillota</taxon>
        <taxon>Bacilli</taxon>
        <taxon>Bacillales</taxon>
        <taxon>Paenibacillaceae</taxon>
        <taxon>Paenibacillus</taxon>
    </lineage>
</organism>
<dbReference type="InterPro" id="IPR040980">
    <property type="entry name" value="SWI2_SNF2"/>
</dbReference>
<evidence type="ECO:0000256" key="1">
    <source>
        <dbReference type="ARBA" id="ARBA00000851"/>
    </source>
</evidence>
<dbReference type="CDD" id="cd22332">
    <property type="entry name" value="HsdR_N"/>
    <property type="match status" value="1"/>
</dbReference>
<keyword evidence="8 11" id="KW-0378">Hydrolase</keyword>
<keyword evidence="14" id="KW-1185">Reference proteome</keyword>
<dbReference type="EC" id="3.1.21.3" evidence="11"/>
<dbReference type="Gene3D" id="3.40.50.300">
    <property type="entry name" value="P-loop containing nucleotide triphosphate hydrolases"/>
    <property type="match status" value="2"/>
</dbReference>
<dbReference type="Pfam" id="PF04313">
    <property type="entry name" value="HSDR_N"/>
    <property type="match status" value="1"/>
</dbReference>
<keyword evidence="5 11" id="KW-0547">Nucleotide-binding</keyword>
<dbReference type="Pfam" id="PF18766">
    <property type="entry name" value="SWI2_SNF2"/>
    <property type="match status" value="1"/>
</dbReference>
<dbReference type="InterPro" id="IPR051268">
    <property type="entry name" value="Type-I_R_enzyme_R_subunit"/>
</dbReference>
<sequence>MFKYLESDLEEATLEWLAEMDYSILAGPDIAHEGESPERESYQDVVLTYRLTEALQRINPTVPNAAIELAVQKIEANESPSIVINNQKFHRMVTDGLDIELQGTDGYNPTVKVWLFDFENPHNNDIIAVNQFTIIEGNQNKRPDVIIFVNGLPLVVIELKNATNEATGISEGYNQLQTYKQSIPSLFRYNAFLVTSDGVNARVGSLTANEERYMKWRTIDGLELAPTSLSQLEVLLKGMLELTRFIDIIHNFMLFQSDGENTFKILAAYHQYHAVNKAVEKAKLAVEGNHKIGVVWHTQGSGKSLTMVFYAGKLIQLMNNPTIVVLTDRNDLDDQLYNTFSISSDILRQTPSQANNRDELRSLLSVESGGIIFTTLQKFSPDEDTGIMPCLTDRTNVIVMADEAHRSQYGFGATIRGNEAETKYGFAKYVRDALPNASFVGFTGTPVEATDKNTPAVFGEYIDIYDMTQAVEDGATVKIFYESRIIPLDLPSDLSVDDEYEEITEDQEITVKERLKSKWSRLEAITGAESRVKRLAEDIVTHYEERQEAMFGKSMVVVMSRRIAISLYHEIVALRPEWHSDDDDKGIIKIVMTGASSDPVDWQPFIGNKKRREYLARRMKDNDDPLKIVIVRDMWLTGFDVPAMNTMYIDKPMKGHNLMQAIARVNRVFKDKPGGLIVDYIGIADSLKEALHQYTESDKRTAGIDTSVAVDVMIEKHEIIIELLYEHDYEGYLSDKATVRMNTIISTMDYILGLGDDEKRRFVTTVTELSKAFALCATTEEAQELNAEIGFFKAVKASLVKSIGDGSKKKTNAQMEAQLNQLISKSVISEEVIDIYESLGLENPDISILSDKFLEDVKAMPHKNLAVELLNRLLNGKVKSVQRTNLIQARKFSEMLTGALNKYNKRAIETSKVIEELIALAKEMDGAYKRGEEVGMIREEVAFYDALASHETAEEVLGDETLKIIAHELTKSIKANMSIDWNLRESARAKMRVAVRKLLKKYGYPPDLQKEAVETVIKQAELMVQMELELG</sequence>
<comment type="caution">
    <text evidence="13">The sequence shown here is derived from an EMBL/GenBank/DDBJ whole genome shotgun (WGS) entry which is preliminary data.</text>
</comment>
<evidence type="ECO:0000256" key="6">
    <source>
        <dbReference type="ARBA" id="ARBA00022747"/>
    </source>
</evidence>
<comment type="catalytic activity">
    <reaction evidence="1 11">
        <text>Endonucleolytic cleavage of DNA to give random double-stranded fragments with terminal 5'-phosphates, ATP is simultaneously hydrolyzed.</text>
        <dbReference type="EC" id="3.1.21.3"/>
    </reaction>
</comment>
<comment type="similarity">
    <text evidence="2 11">Belongs to the HsdR family.</text>
</comment>
<dbReference type="InterPro" id="IPR055180">
    <property type="entry name" value="HsdR_RecA-like_helicase_dom_2"/>
</dbReference>
<evidence type="ECO:0000256" key="5">
    <source>
        <dbReference type="ARBA" id="ARBA00022741"/>
    </source>
</evidence>
<proteinExistence type="inferred from homology"/>
<dbReference type="Proteomes" id="UP000659344">
    <property type="component" value="Unassembled WGS sequence"/>
</dbReference>
<evidence type="ECO:0000256" key="10">
    <source>
        <dbReference type="ARBA" id="ARBA00023125"/>
    </source>
</evidence>
<gene>
    <name evidence="13" type="ORF">GCM10008013_03100</name>
</gene>
<evidence type="ECO:0000256" key="3">
    <source>
        <dbReference type="ARBA" id="ARBA00011296"/>
    </source>
</evidence>
<dbReference type="PANTHER" id="PTHR30195">
    <property type="entry name" value="TYPE I SITE-SPECIFIC DEOXYRIBONUCLEASE PROTEIN SUBUNIT M AND R"/>
    <property type="match status" value="1"/>
</dbReference>
<dbReference type="Pfam" id="PF22679">
    <property type="entry name" value="T1R_D3-like"/>
    <property type="match status" value="1"/>
</dbReference>
<dbReference type="InterPro" id="IPR027417">
    <property type="entry name" value="P-loop_NTPase"/>
</dbReference>
<dbReference type="PROSITE" id="PS51192">
    <property type="entry name" value="HELICASE_ATP_BIND_1"/>
    <property type="match status" value="1"/>
</dbReference>
<dbReference type="SMART" id="SM00487">
    <property type="entry name" value="DEXDc"/>
    <property type="match status" value="1"/>
</dbReference>
<evidence type="ECO:0000256" key="7">
    <source>
        <dbReference type="ARBA" id="ARBA00022759"/>
    </source>
</evidence>
<protein>
    <recommendedName>
        <fullName evidence="11">Type I restriction enzyme endonuclease subunit</fullName>
        <shortName evidence="11">R protein</shortName>
        <ecNumber evidence="11">3.1.21.3</ecNumber>
    </recommendedName>
    <alternativeName>
        <fullName evidence="11">Type-1 restriction enzyme R protein</fullName>
    </alternativeName>
</protein>